<comment type="caution">
    <text evidence="1">The sequence shown here is derived from an EMBL/GenBank/DDBJ whole genome shotgun (WGS) entry which is preliminary data.</text>
</comment>
<dbReference type="EMBL" id="RHHQ01000012">
    <property type="protein sequence ID" value="RNB86954.1"/>
    <property type="molecule type" value="Genomic_DNA"/>
</dbReference>
<evidence type="ECO:0000313" key="1">
    <source>
        <dbReference type="EMBL" id="RNB86954.1"/>
    </source>
</evidence>
<organism evidence="1 2">
    <name type="scientific">Brevibacillus fluminis</name>
    <dbReference type="NCBI Taxonomy" id="511487"/>
    <lineage>
        <taxon>Bacteria</taxon>
        <taxon>Bacillati</taxon>
        <taxon>Bacillota</taxon>
        <taxon>Bacilli</taxon>
        <taxon>Bacillales</taxon>
        <taxon>Paenibacillaceae</taxon>
        <taxon>Brevibacillus</taxon>
    </lineage>
</organism>
<protein>
    <submittedName>
        <fullName evidence="1">Uncharacterized protein</fullName>
    </submittedName>
</protein>
<evidence type="ECO:0000313" key="2">
    <source>
        <dbReference type="Proteomes" id="UP000271031"/>
    </source>
</evidence>
<reference evidence="1 2" key="1">
    <citation type="submission" date="2018-10" db="EMBL/GenBank/DDBJ databases">
        <title>Phylogenomics of Brevibacillus.</title>
        <authorList>
            <person name="Dunlap C."/>
        </authorList>
    </citation>
    <scope>NUCLEOTIDE SEQUENCE [LARGE SCALE GENOMIC DNA]</scope>
    <source>
        <strain evidence="1 2">JCM 15716</strain>
    </source>
</reference>
<proteinExistence type="predicted"/>
<dbReference type="AlphaFoldDB" id="A0A3M8DFZ3"/>
<name>A0A3M8DFZ3_9BACL</name>
<sequence>MKVTHLLSLVPFIDMVFALTLVTGWSCWNDLRGDYCCLYYGYWNDGRDFIPDAVKSGAGFECGDCCVGG</sequence>
<accession>A0A3M8DFZ3</accession>
<dbReference type="Proteomes" id="UP000271031">
    <property type="component" value="Unassembled WGS sequence"/>
</dbReference>
<dbReference type="RefSeq" id="WP_122918651.1">
    <property type="nucleotide sequence ID" value="NZ_RHHQ01000012.1"/>
</dbReference>
<gene>
    <name evidence="1" type="ORF">EDM56_14675</name>
</gene>
<keyword evidence="2" id="KW-1185">Reference proteome</keyword>